<comment type="caution">
    <text evidence="2">The sequence shown here is derived from an EMBL/GenBank/DDBJ whole genome shotgun (WGS) entry which is preliminary data.</text>
</comment>
<sequence>MQGNWTGPAAYAHMPDYEAADFAAEYLIRNDEFVAECSQLASRGAHTGDLLGPPDFAARWGARFHNCH</sequence>
<dbReference type="InterPro" id="IPR045465">
    <property type="entry name" value="Trans_reg_dom"/>
</dbReference>
<dbReference type="Proteomes" id="UP000317122">
    <property type="component" value="Unassembled WGS sequence"/>
</dbReference>
<dbReference type="Pfam" id="PF20109">
    <property type="entry name" value="Trans_reg_dom"/>
    <property type="match status" value="1"/>
</dbReference>
<dbReference type="EMBL" id="VLKT01000020">
    <property type="protein sequence ID" value="TWI34756.1"/>
    <property type="molecule type" value="Genomic_DNA"/>
</dbReference>
<organism evidence="2 3">
    <name type="scientific">Mesorhizobium tianshanense</name>
    <dbReference type="NCBI Taxonomy" id="39844"/>
    <lineage>
        <taxon>Bacteria</taxon>
        <taxon>Pseudomonadati</taxon>
        <taxon>Pseudomonadota</taxon>
        <taxon>Alphaproteobacteria</taxon>
        <taxon>Hyphomicrobiales</taxon>
        <taxon>Phyllobacteriaceae</taxon>
        <taxon>Mesorhizobium</taxon>
    </lineage>
</organism>
<proteinExistence type="predicted"/>
<name>A0A562NST4_9HYPH</name>
<keyword evidence="3" id="KW-1185">Reference proteome</keyword>
<accession>A0A562NST4</accession>
<dbReference type="AlphaFoldDB" id="A0A562NST4"/>
<evidence type="ECO:0000259" key="1">
    <source>
        <dbReference type="Pfam" id="PF20109"/>
    </source>
</evidence>
<protein>
    <recommendedName>
        <fullName evidence="1">Transcriptional regulator-like domain-containing protein</fullName>
    </recommendedName>
</protein>
<gene>
    <name evidence="2" type="ORF">IQ26_03414</name>
</gene>
<evidence type="ECO:0000313" key="2">
    <source>
        <dbReference type="EMBL" id="TWI34756.1"/>
    </source>
</evidence>
<feature type="domain" description="Transcriptional regulator-like" evidence="1">
    <location>
        <begin position="4"/>
        <end position="65"/>
    </location>
</feature>
<evidence type="ECO:0000313" key="3">
    <source>
        <dbReference type="Proteomes" id="UP000317122"/>
    </source>
</evidence>
<reference evidence="2 3" key="1">
    <citation type="journal article" date="2015" name="Stand. Genomic Sci.">
        <title>Genomic Encyclopedia of Bacterial and Archaeal Type Strains, Phase III: the genomes of soil and plant-associated and newly described type strains.</title>
        <authorList>
            <person name="Whitman W.B."/>
            <person name="Woyke T."/>
            <person name="Klenk H.P."/>
            <person name="Zhou Y."/>
            <person name="Lilburn T.G."/>
            <person name="Beck B.J."/>
            <person name="De Vos P."/>
            <person name="Vandamme P."/>
            <person name="Eisen J.A."/>
            <person name="Garrity G."/>
            <person name="Hugenholtz P."/>
            <person name="Kyrpides N.C."/>
        </authorList>
    </citation>
    <scope>NUCLEOTIDE SEQUENCE [LARGE SCALE GENOMIC DNA]</scope>
    <source>
        <strain evidence="2 3">CGMCC 1.2546</strain>
    </source>
</reference>